<dbReference type="SUPFAM" id="SSF48371">
    <property type="entry name" value="ARM repeat"/>
    <property type="match status" value="1"/>
</dbReference>
<reference evidence="5 6" key="1">
    <citation type="journal article" date="2023" name="Elife">
        <title>Identification of key yeast species and microbe-microbe interactions impacting larval growth of Drosophila in the wild.</title>
        <authorList>
            <person name="Mure A."/>
            <person name="Sugiura Y."/>
            <person name="Maeda R."/>
            <person name="Honda K."/>
            <person name="Sakurai N."/>
            <person name="Takahashi Y."/>
            <person name="Watada M."/>
            <person name="Katoh T."/>
            <person name="Gotoh A."/>
            <person name="Gotoh Y."/>
            <person name="Taniguchi I."/>
            <person name="Nakamura K."/>
            <person name="Hayashi T."/>
            <person name="Katayama T."/>
            <person name="Uemura T."/>
            <person name="Hattori Y."/>
        </authorList>
    </citation>
    <scope>NUCLEOTIDE SEQUENCE [LARGE SCALE GENOMIC DNA]</scope>
    <source>
        <strain evidence="5 6">SC-9</strain>
    </source>
</reference>
<accession>A0AAV5QGZ1</accession>
<dbReference type="InterPro" id="IPR016024">
    <property type="entry name" value="ARM-type_fold"/>
</dbReference>
<dbReference type="PANTHER" id="PTHR18460">
    <property type="entry name" value="TEL2 INTERACTING PROTEIN 1 TTI1 FAMILY MEMBER"/>
    <property type="match status" value="1"/>
</dbReference>
<sequence>MIIQHVMDGEQPQHSTSLLTLVKPSCLRIVRLLQEKDPKFTSPSTQRQLSEALSSIRSILTAHIVDDDGSVIPSDVAEQVFFLISNLLNHSGLQNSIIEHIFTIITIFIDHCWTNNNNNFNHDIITLFPLIPFLLTNHQNDKPSDPPQLLETSSSEYQLSLVECATAIFRCSVHHSQSRAMFTKHQNAIAHFITLVIDIVTQNKTTELSVAGIKCLKIVTLQVVQDKPSVAVISPGVVSKLLKFLLENKSSRNINGAVICEVLEFVGEVVVYILANEDFTITGRFVKGKDIEKQLIELTIDGDLENPRSDSSDQLGNKKSTEFEIVDDETTPIRDSQWVKFTTDNLHQFFERLTNKYRASTNDKVKQSLLKFCDSIITKCYKTFSAKSIDILVDCELFLLGNNSGFVSDLSQATTEAFIENKLFQTLENSADSIGSALYASDQQELVGKIKTITYNVEILLRDQRQHNKSKQLESSITNLIDTMIRETIVLRNSQKSKIVKKSRIGDLTIDLETNKSFPTLANNNHRNFQSHETAMTMLMRKKNLIDEDEIMDVKELCVFNEIWDTTVETAIGDFFQMIGTFRGIANNVVETLLLNQGNSSLHKGLTLWVCNNIVNGATVTSPPTDMIDEFLNFDDDDDDDDDDDGHQLMVSKDDDRIEMAENLLGMLELSQNLLSISDDLDNSSSSSNKSSNGDIISAISLDTIATAAKFLGTDFQTELIDYLYPAIEHLASSSWMVVKHSQNTVLQLAHTVYHGSVEQLIIDNSDYLLDSLNLKLMNISFGPDTIKVLIVLMKIAGGELVEKLEDIINSSFILLDSYHGYSALTNGFFMVFNEILNTIYQQYIIDGKYEFEVLSEINNELKERSKPWGIDSIEGMFTMLDKSKRDLPNLEQLDLANEEEQDSDDEEEEEFGGSTQVDDNDDDYSKEIFKYKSPIAKPVYLLIQKIGSYCLRFLQYPSMNVRLQIFEMLNKILELLATQPVELNPVLFEFWQVVSDSATTGTQDMKINIAALRTIKVMFKFGGTFLNKHFKPFWEKLQTNDNFQNCSRRLKLYKQYRGEQALEKWNDKRMFPELLQFEYYCIINEVLKSGLRNCGDTISIVDVIHIIWNGCGTADDNVDAEFGINGDVAWYLNHRGNDYD</sequence>
<organism evidence="5 6">
    <name type="scientific">Saccharomycopsis crataegensis</name>
    <dbReference type="NCBI Taxonomy" id="43959"/>
    <lineage>
        <taxon>Eukaryota</taxon>
        <taxon>Fungi</taxon>
        <taxon>Dikarya</taxon>
        <taxon>Ascomycota</taxon>
        <taxon>Saccharomycotina</taxon>
        <taxon>Saccharomycetes</taxon>
        <taxon>Saccharomycopsidaceae</taxon>
        <taxon>Saccharomycopsis</taxon>
    </lineage>
</organism>
<dbReference type="EMBL" id="BTFZ01000002">
    <property type="protein sequence ID" value="GMM33629.1"/>
    <property type="molecule type" value="Genomic_DNA"/>
</dbReference>
<evidence type="ECO:0000256" key="1">
    <source>
        <dbReference type="SAM" id="MobiDB-lite"/>
    </source>
</evidence>
<comment type="caution">
    <text evidence="5">The sequence shown here is derived from an EMBL/GenBank/DDBJ whole genome shotgun (WGS) entry which is preliminary data.</text>
</comment>
<gene>
    <name evidence="5" type="ORF">DASC09_009540</name>
</gene>
<dbReference type="Proteomes" id="UP001360560">
    <property type="component" value="Unassembled WGS sequence"/>
</dbReference>
<dbReference type="InterPro" id="IPR059075">
    <property type="entry name" value="TPR_TTI1_2nd_yeast"/>
</dbReference>
<dbReference type="PANTHER" id="PTHR18460:SF3">
    <property type="entry name" value="TELO2-INTERACTING PROTEIN 1 HOMOLOG"/>
    <property type="match status" value="1"/>
</dbReference>
<dbReference type="Pfam" id="PF24173">
    <property type="entry name" value="TPR_TTI1_N"/>
    <property type="match status" value="1"/>
</dbReference>
<feature type="compositionally biased region" description="Acidic residues" evidence="1">
    <location>
        <begin position="898"/>
        <end position="912"/>
    </location>
</feature>
<dbReference type="InterPro" id="IPR052587">
    <property type="entry name" value="TELO2-interacting_protein_1"/>
</dbReference>
<name>A0AAV5QGZ1_9ASCO</name>
<proteinExistence type="predicted"/>
<evidence type="ECO:0000259" key="3">
    <source>
        <dbReference type="Pfam" id="PF24181"/>
    </source>
</evidence>
<dbReference type="AlphaFoldDB" id="A0AAV5QGZ1"/>
<dbReference type="Pfam" id="PF26245">
    <property type="entry name" value="TPR_TTI1_2nd_yeast"/>
    <property type="match status" value="1"/>
</dbReference>
<dbReference type="RefSeq" id="XP_064850629.1">
    <property type="nucleotide sequence ID" value="XM_064994557.1"/>
</dbReference>
<evidence type="ECO:0000313" key="6">
    <source>
        <dbReference type="Proteomes" id="UP001360560"/>
    </source>
</evidence>
<dbReference type="GeneID" id="90071608"/>
<feature type="domain" description="TEL2-interacting protein 1 second TPR" evidence="4">
    <location>
        <begin position="549"/>
        <end position="722"/>
    </location>
</feature>
<evidence type="ECO:0000259" key="4">
    <source>
        <dbReference type="Pfam" id="PF26245"/>
    </source>
</evidence>
<protein>
    <submittedName>
        <fullName evidence="5">Tti1 protein</fullName>
    </submittedName>
</protein>
<feature type="domain" description="TTI1 C-terminal TPR" evidence="3">
    <location>
        <begin position="898"/>
        <end position="1031"/>
    </location>
</feature>
<keyword evidence="6" id="KW-1185">Reference proteome</keyword>
<dbReference type="InterPro" id="IPR057567">
    <property type="entry name" value="TPR_TTI1_C"/>
</dbReference>
<feature type="domain" description="TTI1 N-terminal TPR" evidence="2">
    <location>
        <begin position="45"/>
        <end position="395"/>
    </location>
</feature>
<dbReference type="Pfam" id="PF21547">
    <property type="entry name" value="TTI1"/>
    <property type="match status" value="1"/>
</dbReference>
<dbReference type="Pfam" id="PF24181">
    <property type="entry name" value="TPR_TTI1_C"/>
    <property type="match status" value="1"/>
</dbReference>
<evidence type="ECO:0000313" key="5">
    <source>
        <dbReference type="EMBL" id="GMM33629.1"/>
    </source>
</evidence>
<evidence type="ECO:0000259" key="2">
    <source>
        <dbReference type="Pfam" id="PF24173"/>
    </source>
</evidence>
<feature type="region of interest" description="Disordered" evidence="1">
    <location>
        <begin position="898"/>
        <end position="923"/>
    </location>
</feature>
<dbReference type="GO" id="GO:0005737">
    <property type="term" value="C:cytoplasm"/>
    <property type="evidence" value="ECO:0007669"/>
    <property type="project" value="TreeGrafter"/>
</dbReference>
<dbReference type="InterPro" id="IPR049362">
    <property type="entry name" value="TTI1_rpt"/>
</dbReference>
<dbReference type="InterPro" id="IPR057566">
    <property type="entry name" value="TPR_TTI1_N"/>
</dbReference>